<dbReference type="AlphaFoldDB" id="A0A9Q3GCH9"/>
<dbReference type="Proteomes" id="UP000765509">
    <property type="component" value="Unassembled WGS sequence"/>
</dbReference>
<keyword evidence="4" id="KW-1185">Reference proteome</keyword>
<comment type="caution">
    <text evidence="3">The sequence shown here is derived from an EMBL/GenBank/DDBJ whole genome shotgun (WGS) entry which is preliminary data.</text>
</comment>
<name>A0A9Q3GCH9_9BASI</name>
<evidence type="ECO:0000256" key="1">
    <source>
        <dbReference type="SAM" id="MobiDB-lite"/>
    </source>
</evidence>
<reference evidence="3" key="1">
    <citation type="submission" date="2021-03" db="EMBL/GenBank/DDBJ databases">
        <title>Draft genome sequence of rust myrtle Austropuccinia psidii MF-1, a brazilian biotype.</title>
        <authorList>
            <person name="Quecine M.C."/>
            <person name="Pachon D.M.R."/>
            <person name="Bonatelli M.L."/>
            <person name="Correr F.H."/>
            <person name="Franceschini L.M."/>
            <person name="Leite T.F."/>
            <person name="Margarido G.R.A."/>
            <person name="Almeida C.A."/>
            <person name="Ferrarezi J.A."/>
            <person name="Labate C.A."/>
        </authorList>
    </citation>
    <scope>NUCLEOTIDE SEQUENCE</scope>
    <source>
        <strain evidence="3">MF-1</strain>
    </source>
</reference>
<dbReference type="InterPro" id="IPR000210">
    <property type="entry name" value="BTB/POZ_dom"/>
</dbReference>
<dbReference type="SUPFAM" id="SSF54695">
    <property type="entry name" value="POZ domain"/>
    <property type="match status" value="2"/>
</dbReference>
<evidence type="ECO:0000313" key="3">
    <source>
        <dbReference type="EMBL" id="MBW0462354.1"/>
    </source>
</evidence>
<dbReference type="Pfam" id="PF00651">
    <property type="entry name" value="BTB"/>
    <property type="match status" value="1"/>
</dbReference>
<dbReference type="EMBL" id="AVOT02000334">
    <property type="protein sequence ID" value="MBW0462354.1"/>
    <property type="molecule type" value="Genomic_DNA"/>
</dbReference>
<organism evidence="3 4">
    <name type="scientific">Austropuccinia psidii MF-1</name>
    <dbReference type="NCBI Taxonomy" id="1389203"/>
    <lineage>
        <taxon>Eukaryota</taxon>
        <taxon>Fungi</taxon>
        <taxon>Dikarya</taxon>
        <taxon>Basidiomycota</taxon>
        <taxon>Pucciniomycotina</taxon>
        <taxon>Pucciniomycetes</taxon>
        <taxon>Pucciniales</taxon>
        <taxon>Sphaerophragmiaceae</taxon>
        <taxon>Austropuccinia</taxon>
    </lineage>
</organism>
<dbReference type="SMART" id="SM00225">
    <property type="entry name" value="BTB"/>
    <property type="match status" value="1"/>
</dbReference>
<dbReference type="PANTHER" id="PTHR22744:SF17">
    <property type="entry name" value="BTB DOMAIN-CONTAINING PROTEIN"/>
    <property type="match status" value="1"/>
</dbReference>
<feature type="compositionally biased region" description="Low complexity" evidence="1">
    <location>
        <begin position="380"/>
        <end position="394"/>
    </location>
</feature>
<evidence type="ECO:0000313" key="4">
    <source>
        <dbReference type="Proteomes" id="UP000765509"/>
    </source>
</evidence>
<evidence type="ECO:0000259" key="2">
    <source>
        <dbReference type="PROSITE" id="PS50097"/>
    </source>
</evidence>
<feature type="region of interest" description="Disordered" evidence="1">
    <location>
        <begin position="380"/>
        <end position="415"/>
    </location>
</feature>
<feature type="region of interest" description="Disordered" evidence="1">
    <location>
        <begin position="87"/>
        <end position="136"/>
    </location>
</feature>
<feature type="compositionally biased region" description="Low complexity" evidence="1">
    <location>
        <begin position="100"/>
        <end position="115"/>
    </location>
</feature>
<gene>
    <name evidence="3" type="ORF">O181_002069</name>
</gene>
<accession>A0A9Q3GCH9</accession>
<sequence>MKLDECSNLSSILSAQSLKTAQHKDFNVKFNNLLPIFTSQPQGYPLGNVELIVHGITFLAHKDILIFASSFFQDLLTGDWAETTHHTHHHAKNSVSSNQSPTILSSNSIQSSSPKVNHHHHHSSDSNKLNHSSSSNSNILPSKQIKVDARIFLQEEQPAAFQDLLMFIYPNLDCVCTWQNASELMIMARKFDMPLLKRHVLNFLLSSVAGRPIEAMKIAEEHQLPELYRESSRFLLDNWQGWDQNELEILSSETLLKLEKRRTWFLERLLKLGLINTSRDYVCPPTCPDPQYCGKLVDDKWKSAWAASFKFGPPQPSSVYRALRCLEPSLHSPALLLPHTSCQQYAIRFFADLFDRMFSQFTPRGGGSLNLVGNNFNSTTNPTTSNLGGTTNSNPAIETQPGPSHHHTNSNGFGSIGSSTSGVTSITNPLNAYNLTGTSNLTTLNTFSNITSSLMTNISSDKAVRKAKYFLSVELFENSSRS</sequence>
<dbReference type="OrthoDB" id="2524557at2759"/>
<dbReference type="PROSITE" id="PS50097">
    <property type="entry name" value="BTB"/>
    <property type="match status" value="1"/>
</dbReference>
<protein>
    <recommendedName>
        <fullName evidence="2">BTB domain-containing protein</fullName>
    </recommendedName>
</protein>
<proteinExistence type="predicted"/>
<dbReference type="PANTHER" id="PTHR22744">
    <property type="entry name" value="HELIX LOOP HELIX PROTEIN 21-RELATED"/>
    <property type="match status" value="1"/>
</dbReference>
<feature type="compositionally biased region" description="Low complexity" evidence="1">
    <location>
        <begin position="126"/>
        <end position="136"/>
    </location>
</feature>
<dbReference type="Gene3D" id="3.30.710.10">
    <property type="entry name" value="Potassium Channel Kv1.1, Chain A"/>
    <property type="match status" value="1"/>
</dbReference>
<dbReference type="CDD" id="cd18186">
    <property type="entry name" value="BTB_POZ_ZBTB_KLHL-like"/>
    <property type="match status" value="1"/>
</dbReference>
<dbReference type="InterPro" id="IPR011333">
    <property type="entry name" value="SKP1/BTB/POZ_sf"/>
</dbReference>
<feature type="domain" description="BTB" evidence="2">
    <location>
        <begin position="47"/>
        <end position="169"/>
    </location>
</feature>